<gene>
    <name evidence="1" type="ORF">M440DRAFT_1404132</name>
</gene>
<dbReference type="Proteomes" id="UP000240760">
    <property type="component" value="Unassembled WGS sequence"/>
</dbReference>
<dbReference type="AlphaFoldDB" id="A0A2T4BX54"/>
<dbReference type="EMBL" id="KZ679137">
    <property type="protein sequence ID" value="PTB73929.1"/>
    <property type="molecule type" value="Genomic_DNA"/>
</dbReference>
<name>A0A2T4BX54_TRILO</name>
<evidence type="ECO:0000313" key="2">
    <source>
        <dbReference type="Proteomes" id="UP000240760"/>
    </source>
</evidence>
<protein>
    <submittedName>
        <fullName evidence="1">Uncharacterized protein</fullName>
    </submittedName>
</protein>
<keyword evidence="2" id="KW-1185">Reference proteome</keyword>
<organism evidence="1 2">
    <name type="scientific">Trichoderma longibrachiatum ATCC 18648</name>
    <dbReference type="NCBI Taxonomy" id="983965"/>
    <lineage>
        <taxon>Eukaryota</taxon>
        <taxon>Fungi</taxon>
        <taxon>Dikarya</taxon>
        <taxon>Ascomycota</taxon>
        <taxon>Pezizomycotina</taxon>
        <taxon>Sordariomycetes</taxon>
        <taxon>Hypocreomycetidae</taxon>
        <taxon>Hypocreales</taxon>
        <taxon>Hypocreaceae</taxon>
        <taxon>Trichoderma</taxon>
    </lineage>
</organism>
<reference evidence="1 2" key="1">
    <citation type="submission" date="2016-07" db="EMBL/GenBank/DDBJ databases">
        <title>Multiple horizontal gene transfer events from other fungi enriched the ability of initially mycotrophic Trichoderma (Ascomycota) to feed on dead plant biomass.</title>
        <authorList>
            <consortium name="DOE Joint Genome Institute"/>
            <person name="Aerts A."/>
            <person name="Atanasova L."/>
            <person name="Chenthamara K."/>
            <person name="Zhang J."/>
            <person name="Grujic M."/>
            <person name="Henrissat B."/>
            <person name="Kuo A."/>
            <person name="Salamov A."/>
            <person name="Lipzen A."/>
            <person name="Labutti K."/>
            <person name="Barry K."/>
            <person name="Miao Y."/>
            <person name="Rahimi M.J."/>
            <person name="Shen Q."/>
            <person name="Grigoriev I.V."/>
            <person name="Kubicek C.P."/>
            <person name="Druzhinina I.S."/>
        </authorList>
    </citation>
    <scope>NUCLEOTIDE SEQUENCE [LARGE SCALE GENOMIC DNA]</scope>
    <source>
        <strain evidence="1 2">ATCC 18648</strain>
    </source>
</reference>
<evidence type="ECO:0000313" key="1">
    <source>
        <dbReference type="EMBL" id="PTB73929.1"/>
    </source>
</evidence>
<accession>A0A2T4BX54</accession>
<proteinExistence type="predicted"/>
<sequence length="139" mass="16073">MFYARPTSGHRGSRGKPSAHSVCLLLSPVLSQIDGFFDLPHCLFNNGLIHLFGESWPLRRTDILQLLLWCRIRKSLRAVKRRFDRAVLSRPMLALYKQGDLLHQSDRPSAHARILRCNSNHKLIRSINDGLQRHLQKKD</sequence>